<evidence type="ECO:0000313" key="2">
    <source>
        <dbReference type="Proteomes" id="UP000032430"/>
    </source>
</evidence>
<keyword evidence="2" id="KW-1185">Reference proteome</keyword>
<reference evidence="2" key="1">
    <citation type="submission" date="2014-09" db="EMBL/GenBank/DDBJ databases">
        <authorList>
            <person name="Gomez-Valero L."/>
        </authorList>
    </citation>
    <scope>NUCLEOTIDE SEQUENCE [LARGE SCALE GENOMIC DNA]</scope>
    <source>
        <strain evidence="2">ATCC700992</strain>
    </source>
</reference>
<dbReference type="AlphaFoldDB" id="A0A098G7C6"/>
<organism evidence="1 2">
    <name type="scientific">Legionella fallonii LLAP-10</name>
    <dbReference type="NCBI Taxonomy" id="1212491"/>
    <lineage>
        <taxon>Bacteria</taxon>
        <taxon>Pseudomonadati</taxon>
        <taxon>Pseudomonadota</taxon>
        <taxon>Gammaproteobacteria</taxon>
        <taxon>Legionellales</taxon>
        <taxon>Legionellaceae</taxon>
        <taxon>Legionella</taxon>
    </lineage>
</organism>
<dbReference type="HOGENOM" id="CLU_2825799_0_0_6"/>
<dbReference type="Proteomes" id="UP000032430">
    <property type="component" value="Chromosome I"/>
</dbReference>
<name>A0A098G7C6_9GAMM</name>
<proteinExistence type="predicted"/>
<dbReference type="EMBL" id="LN614827">
    <property type="protein sequence ID" value="CEG57874.1"/>
    <property type="molecule type" value="Genomic_DNA"/>
</dbReference>
<gene>
    <name evidence="1" type="ORF">LFA_2503</name>
</gene>
<dbReference type="KEGG" id="lfa:LFA_2503"/>
<protein>
    <submittedName>
        <fullName evidence="1">Uncharacterized protein</fullName>
    </submittedName>
</protein>
<evidence type="ECO:0000313" key="1">
    <source>
        <dbReference type="EMBL" id="CEG57874.1"/>
    </source>
</evidence>
<sequence>MLEIVFALRLKDSRAKLKTKTFFKLTLFIYTPVREISVMKIKVSFNYEMNSESRVQSSLLHRGPYT</sequence>
<accession>A0A098G7C6</accession>